<evidence type="ECO:0000313" key="3">
    <source>
        <dbReference type="Proteomes" id="UP000027222"/>
    </source>
</evidence>
<name>A0A067SNV8_GALM3</name>
<feature type="signal peptide" evidence="1">
    <location>
        <begin position="1"/>
        <end position="20"/>
    </location>
</feature>
<evidence type="ECO:0000313" key="2">
    <source>
        <dbReference type="EMBL" id="KDR72630.1"/>
    </source>
</evidence>
<accession>A0A067SNV8</accession>
<dbReference type="Proteomes" id="UP000027222">
    <property type="component" value="Unassembled WGS sequence"/>
</dbReference>
<proteinExistence type="predicted"/>
<reference evidence="3" key="1">
    <citation type="journal article" date="2014" name="Proc. Natl. Acad. Sci. U.S.A.">
        <title>Extensive sampling of basidiomycete genomes demonstrates inadequacy of the white-rot/brown-rot paradigm for wood decay fungi.</title>
        <authorList>
            <person name="Riley R."/>
            <person name="Salamov A.A."/>
            <person name="Brown D.W."/>
            <person name="Nagy L.G."/>
            <person name="Floudas D."/>
            <person name="Held B.W."/>
            <person name="Levasseur A."/>
            <person name="Lombard V."/>
            <person name="Morin E."/>
            <person name="Otillar R."/>
            <person name="Lindquist E.A."/>
            <person name="Sun H."/>
            <person name="LaButti K.M."/>
            <person name="Schmutz J."/>
            <person name="Jabbour D."/>
            <person name="Luo H."/>
            <person name="Baker S.E."/>
            <person name="Pisabarro A.G."/>
            <person name="Walton J.D."/>
            <person name="Blanchette R.A."/>
            <person name="Henrissat B."/>
            <person name="Martin F."/>
            <person name="Cullen D."/>
            <person name="Hibbett D.S."/>
            <person name="Grigoriev I.V."/>
        </authorList>
    </citation>
    <scope>NUCLEOTIDE SEQUENCE [LARGE SCALE GENOMIC DNA]</scope>
    <source>
        <strain evidence="3">CBS 339.88</strain>
    </source>
</reference>
<keyword evidence="1" id="KW-0732">Signal</keyword>
<dbReference type="EMBL" id="KL142388">
    <property type="protein sequence ID" value="KDR72630.1"/>
    <property type="molecule type" value="Genomic_DNA"/>
</dbReference>
<dbReference type="AlphaFoldDB" id="A0A067SNV8"/>
<organism evidence="2 3">
    <name type="scientific">Galerina marginata (strain CBS 339.88)</name>
    <dbReference type="NCBI Taxonomy" id="685588"/>
    <lineage>
        <taxon>Eukaryota</taxon>
        <taxon>Fungi</taxon>
        <taxon>Dikarya</taxon>
        <taxon>Basidiomycota</taxon>
        <taxon>Agaricomycotina</taxon>
        <taxon>Agaricomycetes</taxon>
        <taxon>Agaricomycetidae</taxon>
        <taxon>Agaricales</taxon>
        <taxon>Agaricineae</taxon>
        <taxon>Strophariaceae</taxon>
        <taxon>Galerina</taxon>
    </lineage>
</organism>
<dbReference type="HOGENOM" id="CLU_2097049_0_0_1"/>
<sequence>MSHLLLVLTTAAQISSTIEGSVSEIQSPPGIFYMERERRHITLVVPVQRRFGVQAPVTTKFACDSKCWIRVVSYVIKGLTAFLDAYFMVENREEPQCRGFGGASDSLSTTFVKFVM</sequence>
<gene>
    <name evidence="2" type="ORF">GALMADRAFT_252790</name>
</gene>
<evidence type="ECO:0000256" key="1">
    <source>
        <dbReference type="SAM" id="SignalP"/>
    </source>
</evidence>
<feature type="chain" id="PRO_5001646070" evidence="1">
    <location>
        <begin position="21"/>
        <end position="116"/>
    </location>
</feature>
<protein>
    <submittedName>
        <fullName evidence="2">Uncharacterized protein</fullName>
    </submittedName>
</protein>
<keyword evidence="3" id="KW-1185">Reference proteome</keyword>